<reference evidence="6 7" key="1">
    <citation type="submission" date="2020-08" db="EMBL/GenBank/DDBJ databases">
        <title>Genomic Encyclopedia of Type Strains, Phase IV (KMG-IV): sequencing the most valuable type-strain genomes for metagenomic binning, comparative biology and taxonomic classification.</title>
        <authorList>
            <person name="Goeker M."/>
        </authorList>
    </citation>
    <scope>NUCLEOTIDE SEQUENCE [LARGE SCALE GENOMIC DNA]</scope>
    <source>
        <strain evidence="6 7">DSM 103462</strain>
    </source>
</reference>
<accession>A0A7W8LL11</accession>
<evidence type="ECO:0000256" key="3">
    <source>
        <dbReference type="ARBA" id="ARBA00023315"/>
    </source>
</evidence>
<feature type="transmembrane region" description="Helical" evidence="4">
    <location>
        <begin position="20"/>
        <end position="53"/>
    </location>
</feature>
<organism evidence="6 7">
    <name type="scientific">Treponema ruminis</name>
    <dbReference type="NCBI Taxonomy" id="744515"/>
    <lineage>
        <taxon>Bacteria</taxon>
        <taxon>Pseudomonadati</taxon>
        <taxon>Spirochaetota</taxon>
        <taxon>Spirochaetia</taxon>
        <taxon>Spirochaetales</taxon>
        <taxon>Treponemataceae</taxon>
        <taxon>Treponema</taxon>
    </lineage>
</organism>
<evidence type="ECO:0000256" key="1">
    <source>
        <dbReference type="ARBA" id="ARBA00005189"/>
    </source>
</evidence>
<evidence type="ECO:0000259" key="5">
    <source>
        <dbReference type="SMART" id="SM00563"/>
    </source>
</evidence>
<comment type="pathway">
    <text evidence="1">Lipid metabolism.</text>
</comment>
<dbReference type="GO" id="GO:0003841">
    <property type="term" value="F:1-acylglycerol-3-phosphate O-acyltransferase activity"/>
    <property type="evidence" value="ECO:0007669"/>
    <property type="project" value="TreeGrafter"/>
</dbReference>
<gene>
    <name evidence="6" type="ORF">HNP76_000195</name>
</gene>
<keyword evidence="4" id="KW-1133">Transmembrane helix</keyword>
<dbReference type="PANTHER" id="PTHR10434">
    <property type="entry name" value="1-ACYL-SN-GLYCEROL-3-PHOSPHATE ACYLTRANSFERASE"/>
    <property type="match status" value="1"/>
</dbReference>
<dbReference type="PANTHER" id="PTHR10434:SF11">
    <property type="entry name" value="1-ACYL-SN-GLYCEROL-3-PHOSPHATE ACYLTRANSFERASE"/>
    <property type="match status" value="1"/>
</dbReference>
<feature type="domain" description="Phospholipid/glycerol acyltransferase" evidence="5">
    <location>
        <begin position="100"/>
        <end position="208"/>
    </location>
</feature>
<dbReference type="Pfam" id="PF01553">
    <property type="entry name" value="Acyltransferase"/>
    <property type="match status" value="1"/>
</dbReference>
<evidence type="ECO:0000313" key="6">
    <source>
        <dbReference type="EMBL" id="MBB5224855.1"/>
    </source>
</evidence>
<dbReference type="RefSeq" id="WP_184656549.1">
    <property type="nucleotide sequence ID" value="NZ_JACHFQ010000001.1"/>
</dbReference>
<evidence type="ECO:0000256" key="4">
    <source>
        <dbReference type="SAM" id="Phobius"/>
    </source>
</evidence>
<keyword evidence="2 6" id="KW-0808">Transferase</keyword>
<protein>
    <submittedName>
        <fullName evidence="6">1-acyl-sn-glycerol-3-phosphate acyltransferase</fullName>
    </submittedName>
</protein>
<dbReference type="Proteomes" id="UP000518887">
    <property type="component" value="Unassembled WGS sequence"/>
</dbReference>
<evidence type="ECO:0000256" key="2">
    <source>
        <dbReference type="ARBA" id="ARBA00022679"/>
    </source>
</evidence>
<sequence>MDENKELLFPEKKVTNYPLYFYRIFGKIFALVIFGVGTVLLAALCFPICKLIFRPKTKFRYHTRYLIYILFNVFIKFLWLLRVIRIKVDKKNYLNKLESAIVVANHSAYLDSFVMLAQLKHATIIPKASLSERNVMKLVINELYTPNSVPFDEIVERAKEDFANGNTLIMFPEGTRSTPYGQNYYKKGAARISLATGVPIIPVYIGGNSKKGLGKGDKIFEYNHSSIYSFDLHIKEPVYPDEFKDLPGPIAAKRLTDKIRDILSDEANAQYRY</sequence>
<feature type="transmembrane region" description="Helical" evidence="4">
    <location>
        <begin position="65"/>
        <end position="84"/>
    </location>
</feature>
<keyword evidence="7" id="KW-1185">Reference proteome</keyword>
<dbReference type="SMART" id="SM00563">
    <property type="entry name" value="PlsC"/>
    <property type="match status" value="1"/>
</dbReference>
<dbReference type="EMBL" id="JACHFQ010000001">
    <property type="protein sequence ID" value="MBB5224855.1"/>
    <property type="molecule type" value="Genomic_DNA"/>
</dbReference>
<keyword evidence="4" id="KW-0472">Membrane</keyword>
<keyword evidence="3 6" id="KW-0012">Acyltransferase</keyword>
<dbReference type="CDD" id="cd07989">
    <property type="entry name" value="LPLAT_AGPAT-like"/>
    <property type="match status" value="1"/>
</dbReference>
<evidence type="ECO:0000313" key="7">
    <source>
        <dbReference type="Proteomes" id="UP000518887"/>
    </source>
</evidence>
<dbReference type="GO" id="GO:0006654">
    <property type="term" value="P:phosphatidic acid biosynthetic process"/>
    <property type="evidence" value="ECO:0007669"/>
    <property type="project" value="TreeGrafter"/>
</dbReference>
<dbReference type="SUPFAM" id="SSF69593">
    <property type="entry name" value="Glycerol-3-phosphate (1)-acyltransferase"/>
    <property type="match status" value="1"/>
</dbReference>
<name>A0A7W8LL11_9SPIR</name>
<keyword evidence="4" id="KW-0812">Transmembrane</keyword>
<proteinExistence type="predicted"/>
<dbReference type="AlphaFoldDB" id="A0A7W8LL11"/>
<dbReference type="InterPro" id="IPR002123">
    <property type="entry name" value="Plipid/glycerol_acylTrfase"/>
</dbReference>
<comment type="caution">
    <text evidence="6">The sequence shown here is derived from an EMBL/GenBank/DDBJ whole genome shotgun (WGS) entry which is preliminary data.</text>
</comment>